<dbReference type="SUPFAM" id="SSF161219">
    <property type="entry name" value="CHY zinc finger-like"/>
    <property type="match status" value="1"/>
</dbReference>
<feature type="domain" description="CHY-type" evidence="4">
    <location>
        <begin position="27"/>
        <end position="89"/>
    </location>
</feature>
<sequence>MTSFPETRQGSSRPIVHGVDVAPTTQCAHWHSDLDIIAIKHKCCGQYYACISCHEAVAQHASDVWPRDERHAIAVLCGKCRRELTIDEYLSCGNKCPGCTSAFNPGCAKHYELYFAM</sequence>
<evidence type="ECO:0000256" key="2">
    <source>
        <dbReference type="ARBA" id="ARBA00022771"/>
    </source>
</evidence>
<dbReference type="GO" id="GO:0005758">
    <property type="term" value="C:mitochondrial intermembrane space"/>
    <property type="evidence" value="ECO:0007669"/>
    <property type="project" value="TreeGrafter"/>
</dbReference>
<dbReference type="AlphaFoldDB" id="A0AAD9VWN8"/>
<dbReference type="InterPro" id="IPR037274">
    <property type="entry name" value="Znf_CHY_sf"/>
</dbReference>
<organism evidence="5 6">
    <name type="scientific">Phomopsis amygdali</name>
    <name type="common">Fusicoccum amygdali</name>
    <dbReference type="NCBI Taxonomy" id="1214568"/>
    <lineage>
        <taxon>Eukaryota</taxon>
        <taxon>Fungi</taxon>
        <taxon>Dikarya</taxon>
        <taxon>Ascomycota</taxon>
        <taxon>Pezizomycotina</taxon>
        <taxon>Sordariomycetes</taxon>
        <taxon>Sordariomycetidae</taxon>
        <taxon>Diaporthales</taxon>
        <taxon>Diaporthaceae</taxon>
        <taxon>Diaporthe</taxon>
    </lineage>
</organism>
<dbReference type="InterPro" id="IPR016694">
    <property type="entry name" value="UCP017292"/>
</dbReference>
<dbReference type="PANTHER" id="PTHR28082:SF1">
    <property type="entry name" value="HELPER OF TIM PROTEIN 13"/>
    <property type="match status" value="1"/>
</dbReference>
<dbReference type="EMBL" id="JAUJFL010000011">
    <property type="protein sequence ID" value="KAK2596554.1"/>
    <property type="molecule type" value="Genomic_DNA"/>
</dbReference>
<dbReference type="PANTHER" id="PTHR28082">
    <property type="entry name" value="ZINC FINGER PROTEIN"/>
    <property type="match status" value="1"/>
</dbReference>
<evidence type="ECO:0000259" key="4">
    <source>
        <dbReference type="Pfam" id="PF05495"/>
    </source>
</evidence>
<evidence type="ECO:0000313" key="6">
    <source>
        <dbReference type="Proteomes" id="UP001265746"/>
    </source>
</evidence>
<keyword evidence="6" id="KW-1185">Reference proteome</keyword>
<dbReference type="InterPro" id="IPR052604">
    <property type="entry name" value="Mito_Tim_assembly_helper"/>
</dbReference>
<keyword evidence="3" id="KW-0862">Zinc</keyword>
<dbReference type="Proteomes" id="UP001265746">
    <property type="component" value="Unassembled WGS sequence"/>
</dbReference>
<name>A0AAD9VWN8_PHOAM</name>
<accession>A0AAD9VWN8</accession>
<evidence type="ECO:0000256" key="1">
    <source>
        <dbReference type="ARBA" id="ARBA00022723"/>
    </source>
</evidence>
<keyword evidence="2" id="KW-0863">Zinc-finger</keyword>
<dbReference type="Pfam" id="PF05495">
    <property type="entry name" value="zf-CHY"/>
    <property type="match status" value="1"/>
</dbReference>
<keyword evidence="1" id="KW-0479">Metal-binding</keyword>
<evidence type="ECO:0000256" key="3">
    <source>
        <dbReference type="ARBA" id="ARBA00022833"/>
    </source>
</evidence>
<dbReference type="InterPro" id="IPR008913">
    <property type="entry name" value="Znf_CHY"/>
</dbReference>
<dbReference type="GO" id="GO:0008270">
    <property type="term" value="F:zinc ion binding"/>
    <property type="evidence" value="ECO:0007669"/>
    <property type="project" value="UniProtKB-KW"/>
</dbReference>
<gene>
    <name evidence="5" type="ORF">N8I77_013439</name>
</gene>
<dbReference type="PIRSF" id="PIRSF017292">
    <property type="entry name" value="UCP017292_Znf_CHY"/>
    <property type="match status" value="1"/>
</dbReference>
<evidence type="ECO:0000313" key="5">
    <source>
        <dbReference type="EMBL" id="KAK2596554.1"/>
    </source>
</evidence>
<reference evidence="5" key="1">
    <citation type="submission" date="2023-06" db="EMBL/GenBank/DDBJ databases">
        <authorList>
            <person name="Noh H."/>
        </authorList>
    </citation>
    <scope>NUCLEOTIDE SEQUENCE</scope>
    <source>
        <strain evidence="5">DUCC20226</strain>
    </source>
</reference>
<comment type="caution">
    <text evidence="5">The sequence shown here is derived from an EMBL/GenBank/DDBJ whole genome shotgun (WGS) entry which is preliminary data.</text>
</comment>
<proteinExistence type="predicted"/>
<protein>
    <recommendedName>
        <fullName evidence="4">CHY-type domain-containing protein</fullName>
    </recommendedName>
</protein>
<dbReference type="GO" id="GO:0045041">
    <property type="term" value="P:protein import into mitochondrial intermembrane space"/>
    <property type="evidence" value="ECO:0007669"/>
    <property type="project" value="TreeGrafter"/>
</dbReference>